<evidence type="ECO:0000313" key="5">
    <source>
        <dbReference type="RefSeq" id="XP_035454531.2"/>
    </source>
</evidence>
<evidence type="ECO:0000313" key="2">
    <source>
        <dbReference type="Proteomes" id="UP000829999"/>
    </source>
</evidence>
<dbReference type="RefSeq" id="XP_050559946.1">
    <property type="nucleotide sequence ID" value="XM_050703989.1"/>
</dbReference>
<evidence type="ECO:0000313" key="4">
    <source>
        <dbReference type="RefSeq" id="XP_035454481.2"/>
    </source>
</evidence>
<dbReference type="GeneID" id="118278972"/>
<evidence type="ECO:0000313" key="6">
    <source>
        <dbReference type="RefSeq" id="XP_035454606.2"/>
    </source>
</evidence>
<dbReference type="RefSeq" id="XP_035454407.2">
    <property type="nucleotide sequence ID" value="XM_035598514.2"/>
</dbReference>
<evidence type="ECO:0000313" key="3">
    <source>
        <dbReference type="RefSeq" id="XP_035454407.2"/>
    </source>
</evidence>
<sequence>MSSDEEYDNLPNITFFDPTPGCSKDFPQSPGCSKDFPQLPGCSKDFPQLPGCSKDFPQLPGCSKDFPQLPGCSKDFPQLPGCSKDFPQLPGCSKDFPQLPGCSKDFPQLPGCSKDFPQLPGCSKDFPQLPGCSKDFPQLPGCSNDFPQLPGCSNDFPQLPGTYEPFRIPPAEELIMEREKMRKLKLELQSFDCPEIEPRCDLDAELREVGLIEVQGPLWPAQHPIQTARELWSTMSPYLVLRGVSLDKLPNRLPKLTIALTTDTGDRIIPPADFGWSDSEMLGACVVTLVATIARESHIKRVAARTLQTLLDYHATHLQLENFLDMILKSFPDPRMRRDISDMVINGVQRGADRVARALCYTTLLTIIHKANPNAGIAINKYKVGECSKSLNDQNPIKNENGETSAIQVNVIKFGGKSEPCDTQGSPGGASALPVEEEDVKVSVTDVVEGDAYPMLRVAEAIPFWRHCTDAERYEVIKLAGRLMADSMSEDITEAKLKARRLLLKNIKQTKTQNATPYHQYKERVEIGKLDILFNDKY</sequence>
<proteinExistence type="predicted"/>
<dbReference type="RefSeq" id="XP_035455007.2">
    <property type="nucleotide sequence ID" value="XM_035599114.2"/>
</dbReference>
<evidence type="ECO:0000313" key="9">
    <source>
        <dbReference type="RefSeq" id="XP_035455007.2"/>
    </source>
</evidence>
<dbReference type="RefSeq" id="XP_035454690.2">
    <property type="nucleotide sequence ID" value="XM_035598797.2"/>
</dbReference>
<evidence type="ECO:0000313" key="8">
    <source>
        <dbReference type="RefSeq" id="XP_035454782.2"/>
    </source>
</evidence>
<keyword evidence="2" id="KW-1185">Reference proteome</keyword>
<dbReference type="RefSeq" id="XP_035454481.2">
    <property type="nucleotide sequence ID" value="XM_035598588.2"/>
</dbReference>
<name>A0A9R0E629_SPOFR</name>
<feature type="region of interest" description="Disordered" evidence="1">
    <location>
        <begin position="1"/>
        <end position="29"/>
    </location>
</feature>
<evidence type="ECO:0000313" key="10">
    <source>
        <dbReference type="RefSeq" id="XP_050559946.1"/>
    </source>
</evidence>
<protein>
    <submittedName>
        <fullName evidence="3 4">Uncharacterized protein LOC118278972 isoform X1</fullName>
    </submittedName>
</protein>
<dbReference type="AlphaFoldDB" id="A0A9R0E629"/>
<evidence type="ECO:0000313" key="7">
    <source>
        <dbReference type="RefSeq" id="XP_035454690.2"/>
    </source>
</evidence>
<evidence type="ECO:0000256" key="1">
    <source>
        <dbReference type="SAM" id="MobiDB-lite"/>
    </source>
</evidence>
<reference evidence="3 4" key="1">
    <citation type="submission" date="2025-04" db="UniProtKB">
        <authorList>
            <consortium name="RefSeq"/>
        </authorList>
    </citation>
    <scope>IDENTIFICATION</scope>
    <source>
        <tissue evidence="3 4">Whole larval tissue</tissue>
    </source>
</reference>
<dbReference type="RefSeq" id="XP_035454782.2">
    <property type="nucleotide sequence ID" value="XM_035598889.2"/>
</dbReference>
<gene>
    <name evidence="3 4 5 6 7 8 9 10" type="primary">LOC118278972</name>
</gene>
<accession>A0A9R0E629</accession>
<dbReference type="OrthoDB" id="7397058at2759"/>
<dbReference type="RefSeq" id="XP_035454606.2">
    <property type="nucleotide sequence ID" value="XM_035598713.2"/>
</dbReference>
<dbReference type="Proteomes" id="UP000829999">
    <property type="component" value="Chromosome 25"/>
</dbReference>
<dbReference type="RefSeq" id="XP_035454531.2">
    <property type="nucleotide sequence ID" value="XM_035598638.2"/>
</dbReference>
<organism evidence="2 10">
    <name type="scientific">Spodoptera frugiperda</name>
    <name type="common">Fall armyworm</name>
    <dbReference type="NCBI Taxonomy" id="7108"/>
    <lineage>
        <taxon>Eukaryota</taxon>
        <taxon>Metazoa</taxon>
        <taxon>Ecdysozoa</taxon>
        <taxon>Arthropoda</taxon>
        <taxon>Hexapoda</taxon>
        <taxon>Insecta</taxon>
        <taxon>Pterygota</taxon>
        <taxon>Neoptera</taxon>
        <taxon>Endopterygota</taxon>
        <taxon>Lepidoptera</taxon>
        <taxon>Glossata</taxon>
        <taxon>Ditrysia</taxon>
        <taxon>Noctuoidea</taxon>
        <taxon>Noctuidae</taxon>
        <taxon>Amphipyrinae</taxon>
        <taxon>Spodoptera</taxon>
    </lineage>
</organism>